<gene>
    <name evidence="1" type="ORF">DFH05DRAFT_1362643</name>
</gene>
<dbReference type="AlphaFoldDB" id="A0A9W8NSJ7"/>
<dbReference type="EMBL" id="JANVFU010000016">
    <property type="protein sequence ID" value="KAJ3739972.1"/>
    <property type="molecule type" value="Genomic_DNA"/>
</dbReference>
<protein>
    <submittedName>
        <fullName evidence="1">Uncharacterized protein</fullName>
    </submittedName>
</protein>
<feature type="non-terminal residue" evidence="1">
    <location>
        <position position="1"/>
    </location>
</feature>
<organism evidence="1 2">
    <name type="scientific">Lentinula detonsa</name>
    <dbReference type="NCBI Taxonomy" id="2804962"/>
    <lineage>
        <taxon>Eukaryota</taxon>
        <taxon>Fungi</taxon>
        <taxon>Dikarya</taxon>
        <taxon>Basidiomycota</taxon>
        <taxon>Agaricomycotina</taxon>
        <taxon>Agaricomycetes</taxon>
        <taxon>Agaricomycetidae</taxon>
        <taxon>Agaricales</taxon>
        <taxon>Marasmiineae</taxon>
        <taxon>Omphalotaceae</taxon>
        <taxon>Lentinula</taxon>
    </lineage>
</organism>
<comment type="caution">
    <text evidence="1">The sequence shown here is derived from an EMBL/GenBank/DDBJ whole genome shotgun (WGS) entry which is preliminary data.</text>
</comment>
<reference evidence="1 2" key="1">
    <citation type="journal article" date="2023" name="Proc. Natl. Acad. Sci. U.S.A.">
        <title>A global phylogenomic analysis of the shiitake genus Lentinula.</title>
        <authorList>
            <person name="Sierra-Patev S."/>
            <person name="Min B."/>
            <person name="Naranjo-Ortiz M."/>
            <person name="Looney B."/>
            <person name="Konkel Z."/>
            <person name="Slot J.C."/>
            <person name="Sakamoto Y."/>
            <person name="Steenwyk J.L."/>
            <person name="Rokas A."/>
            <person name="Carro J."/>
            <person name="Camarero S."/>
            <person name="Ferreira P."/>
            <person name="Molpeceres G."/>
            <person name="Ruiz-Duenas F.J."/>
            <person name="Serrano A."/>
            <person name="Henrissat B."/>
            <person name="Drula E."/>
            <person name="Hughes K.W."/>
            <person name="Mata J.L."/>
            <person name="Ishikawa N.K."/>
            <person name="Vargas-Isla R."/>
            <person name="Ushijima S."/>
            <person name="Smith C.A."/>
            <person name="Donoghue J."/>
            <person name="Ahrendt S."/>
            <person name="Andreopoulos W."/>
            <person name="He G."/>
            <person name="LaButti K."/>
            <person name="Lipzen A."/>
            <person name="Ng V."/>
            <person name="Riley R."/>
            <person name="Sandor L."/>
            <person name="Barry K."/>
            <person name="Martinez A.T."/>
            <person name="Xiao Y."/>
            <person name="Gibbons J.G."/>
            <person name="Terashima K."/>
            <person name="Grigoriev I.V."/>
            <person name="Hibbett D."/>
        </authorList>
    </citation>
    <scope>NUCLEOTIDE SEQUENCE [LARGE SCALE GENOMIC DNA]</scope>
    <source>
        <strain evidence="1 2">TFB7810</strain>
    </source>
</reference>
<accession>A0A9W8NSJ7</accession>
<keyword evidence="2" id="KW-1185">Reference proteome</keyword>
<proteinExistence type="predicted"/>
<dbReference type="Proteomes" id="UP001142393">
    <property type="component" value="Unassembled WGS sequence"/>
</dbReference>
<name>A0A9W8NSJ7_9AGAR</name>
<evidence type="ECO:0000313" key="2">
    <source>
        <dbReference type="Proteomes" id="UP001142393"/>
    </source>
</evidence>
<sequence>FSIHVDFFNPNRVTQRGAHDSIGVISCANLGLDSTIRYLPEYLYSTIIPGPNEPTADEIDQHVRRVIEQFVRAWHPGFKVSRTADSDSG</sequence>
<feature type="non-terminal residue" evidence="1">
    <location>
        <position position="89"/>
    </location>
</feature>
<evidence type="ECO:0000313" key="1">
    <source>
        <dbReference type="EMBL" id="KAJ3739972.1"/>
    </source>
</evidence>